<dbReference type="RefSeq" id="WP_183634259.1">
    <property type="nucleotide sequence ID" value="NZ_BAABLE010000011.1"/>
</dbReference>
<dbReference type="EMBL" id="JACIET010000001">
    <property type="protein sequence ID" value="MBB4012459.1"/>
    <property type="molecule type" value="Genomic_DNA"/>
</dbReference>
<dbReference type="Pfam" id="PF01408">
    <property type="entry name" value="GFO_IDH_MocA"/>
    <property type="match status" value="1"/>
</dbReference>
<reference evidence="5 6" key="1">
    <citation type="submission" date="2020-08" db="EMBL/GenBank/DDBJ databases">
        <title>Genomic Encyclopedia of Type Strains, Phase IV (KMG-IV): sequencing the most valuable type-strain genomes for metagenomic binning, comparative biology and taxonomic classification.</title>
        <authorList>
            <person name="Goeker M."/>
        </authorList>
    </citation>
    <scope>NUCLEOTIDE SEQUENCE [LARGE SCALE GENOMIC DNA]</scope>
    <source>
        <strain evidence="5 6">DSM 106739</strain>
    </source>
</reference>
<feature type="domain" description="GFO/IDH/MocA-like oxidoreductase" evidence="4">
    <location>
        <begin position="132"/>
        <end position="246"/>
    </location>
</feature>
<dbReference type="Gene3D" id="3.30.360.10">
    <property type="entry name" value="Dihydrodipicolinate Reductase, domain 2"/>
    <property type="match status" value="1"/>
</dbReference>
<evidence type="ECO:0000259" key="4">
    <source>
        <dbReference type="Pfam" id="PF22725"/>
    </source>
</evidence>
<dbReference type="SUPFAM" id="SSF51735">
    <property type="entry name" value="NAD(P)-binding Rossmann-fold domains"/>
    <property type="match status" value="1"/>
</dbReference>
<dbReference type="AlphaFoldDB" id="A0A840BLP9"/>
<dbReference type="InterPro" id="IPR055170">
    <property type="entry name" value="GFO_IDH_MocA-like_dom"/>
</dbReference>
<evidence type="ECO:0000256" key="1">
    <source>
        <dbReference type="ARBA" id="ARBA00010928"/>
    </source>
</evidence>
<comment type="caution">
    <text evidence="5">The sequence shown here is derived from an EMBL/GenBank/DDBJ whole genome shotgun (WGS) entry which is preliminary data.</text>
</comment>
<dbReference type="SUPFAM" id="SSF55347">
    <property type="entry name" value="Glyceraldehyde-3-phosphate dehydrogenase-like, C-terminal domain"/>
    <property type="match status" value="1"/>
</dbReference>
<dbReference type="Pfam" id="PF22725">
    <property type="entry name" value="GFO_IDH_MocA_C3"/>
    <property type="match status" value="1"/>
</dbReference>
<dbReference type="Gene3D" id="3.40.50.720">
    <property type="entry name" value="NAD(P)-binding Rossmann-like Domain"/>
    <property type="match status" value="1"/>
</dbReference>
<protein>
    <submittedName>
        <fullName evidence="5">Putative dehydrogenase</fullName>
    </submittedName>
</protein>
<name>A0A840BLP9_9RHOO</name>
<evidence type="ECO:0000259" key="3">
    <source>
        <dbReference type="Pfam" id="PF01408"/>
    </source>
</evidence>
<evidence type="ECO:0000313" key="6">
    <source>
        <dbReference type="Proteomes" id="UP000561045"/>
    </source>
</evidence>
<accession>A0A840BLP9</accession>
<keyword evidence="2" id="KW-0560">Oxidoreductase</keyword>
<dbReference type="InterPro" id="IPR036291">
    <property type="entry name" value="NAD(P)-bd_dom_sf"/>
</dbReference>
<dbReference type="PANTHER" id="PTHR22604:SF105">
    <property type="entry name" value="TRANS-1,2-DIHYDROBENZENE-1,2-DIOL DEHYDROGENASE"/>
    <property type="match status" value="1"/>
</dbReference>
<dbReference type="Proteomes" id="UP000561045">
    <property type="component" value="Unassembled WGS sequence"/>
</dbReference>
<evidence type="ECO:0000313" key="5">
    <source>
        <dbReference type="EMBL" id="MBB4012459.1"/>
    </source>
</evidence>
<organism evidence="5 6">
    <name type="scientific">Niveibacterium umoris</name>
    <dbReference type="NCBI Taxonomy" id="1193620"/>
    <lineage>
        <taxon>Bacteria</taxon>
        <taxon>Pseudomonadati</taxon>
        <taxon>Pseudomonadota</taxon>
        <taxon>Betaproteobacteria</taxon>
        <taxon>Rhodocyclales</taxon>
        <taxon>Rhodocyclaceae</taxon>
        <taxon>Niveibacterium</taxon>
    </lineage>
</organism>
<dbReference type="GO" id="GO:0000166">
    <property type="term" value="F:nucleotide binding"/>
    <property type="evidence" value="ECO:0007669"/>
    <property type="project" value="InterPro"/>
</dbReference>
<dbReference type="InterPro" id="IPR050984">
    <property type="entry name" value="Gfo/Idh/MocA_domain"/>
</dbReference>
<gene>
    <name evidence="5" type="ORF">GGR36_001767</name>
</gene>
<keyword evidence="6" id="KW-1185">Reference proteome</keyword>
<dbReference type="GO" id="GO:0016491">
    <property type="term" value="F:oxidoreductase activity"/>
    <property type="evidence" value="ECO:0007669"/>
    <property type="project" value="UniProtKB-KW"/>
</dbReference>
<comment type="similarity">
    <text evidence="1">Belongs to the Gfo/Idh/MocA family.</text>
</comment>
<feature type="domain" description="Gfo/Idh/MocA-like oxidoreductase N-terminal" evidence="3">
    <location>
        <begin position="6"/>
        <end position="121"/>
    </location>
</feature>
<dbReference type="InterPro" id="IPR000683">
    <property type="entry name" value="Gfo/Idh/MocA-like_OxRdtase_N"/>
</dbReference>
<proteinExistence type="inferred from homology"/>
<sequence length="321" mass="35170">MGATVKWGLLGAARIAERALIPAIRAAGGRIVALGCRDEARGKAFAQHHDIARVQTYLELVQDPEIDAVYIGLPNSAHLPWALAALAAGKHVLCEKPLTLNANQVAQLQAAQRIHGRVAMEAFMYRFHPVIERLHTLVRDGAIGPVRLMRGAFAFILDKPDDPRWDPALGGGALYDVGCYPIDLMRHLTGELPDVLAAQASYTDRGVDHAVSALMNFGDVHAHMDCGFTLPFHQSFEVIGSHGALRIDHPFLNTHVETALTVGNDVERFPPTDAYLLMVAHFQRVIRLEEPQRYPLDDSRAQAEAIDRVFLALEPQPSGGI</sequence>
<dbReference type="PANTHER" id="PTHR22604">
    <property type="entry name" value="OXIDOREDUCTASES"/>
    <property type="match status" value="1"/>
</dbReference>
<evidence type="ECO:0000256" key="2">
    <source>
        <dbReference type="ARBA" id="ARBA00023002"/>
    </source>
</evidence>